<dbReference type="InterPro" id="IPR036188">
    <property type="entry name" value="FAD/NAD-bd_sf"/>
</dbReference>
<dbReference type="EMBL" id="JAURUE010000001">
    <property type="protein sequence ID" value="MDP9611598.1"/>
    <property type="molecule type" value="Genomic_DNA"/>
</dbReference>
<reference evidence="4 5" key="1">
    <citation type="submission" date="2023-07" db="EMBL/GenBank/DDBJ databases">
        <title>Sequencing the genomes of 1000 actinobacteria strains.</title>
        <authorList>
            <person name="Klenk H.-P."/>
        </authorList>
    </citation>
    <scope>NUCLEOTIDE SEQUENCE [LARGE SCALE GENOMIC DNA]</scope>
    <source>
        <strain evidence="4 5">DSM 41600</strain>
    </source>
</reference>
<evidence type="ECO:0000256" key="1">
    <source>
        <dbReference type="ARBA" id="ARBA00023002"/>
    </source>
</evidence>
<dbReference type="Gene3D" id="3.40.30.120">
    <property type="match status" value="1"/>
</dbReference>
<comment type="caution">
    <text evidence="4">The sequence shown here is derived from an EMBL/GenBank/DDBJ whole genome shotgun (WGS) entry which is preliminary data.</text>
</comment>
<evidence type="ECO:0000313" key="5">
    <source>
        <dbReference type="Proteomes" id="UP001234880"/>
    </source>
</evidence>
<sequence>MSGKGAAVDVARGTDDETDNAAHNPAGKPAGSAAGDAAGEERADVLIVGYGPVGQLLSVLLAQRGRRVTVVERWPTPYQFPRAVGFDSEAARILASAGIGESLEKFTEPARDHAWQNTKGETLIDHVVRDRGHCTWPEALSAYQPALEAALIEHGETLPELRVLRGYEAVGLADDGDHVTLTVVGPDGEKTDLTAPWVVGCDGANSLVRSGVATTMTDLDFSYDWLICDVRLREHREFRPNNLEICDPARPRTAVSAGPGHRRYEFMRVPADDPERFGTVENAWELLGLFDVTPDNGVLDRHAVYTFQARWAEHWRAGRMLLAGDSAHLMPPFAGQGMCSGFRDAANLAWKLDLVLGGQAAPALLDTYTTERRAHVRHAVEMSVGLGRVVCMADPAAAADRDAAMLAARKRNIGPSAARRSVVRPLVDGLLRRDGRGGPAPSAGQAAPQWRVSREGHTGLFDDVVGTGFVLLSGEDVARALDARQLAFLESIGTRLVRVVPADTPTAGLGPRDVVDVEGRYLPYLAELGALAVLVRPDFYVFGIAPDREGLPALVDDLAGQLRPVTAPS</sequence>
<organism evidence="4 5">
    <name type="scientific">Streptomyces demainii</name>
    <dbReference type="NCBI Taxonomy" id="588122"/>
    <lineage>
        <taxon>Bacteria</taxon>
        <taxon>Bacillati</taxon>
        <taxon>Actinomycetota</taxon>
        <taxon>Actinomycetes</taxon>
        <taxon>Kitasatosporales</taxon>
        <taxon>Streptomycetaceae</taxon>
        <taxon>Streptomyces</taxon>
    </lineage>
</organism>
<keyword evidence="1" id="KW-0560">Oxidoreductase</keyword>
<dbReference type="RefSeq" id="WP_307110869.1">
    <property type="nucleotide sequence ID" value="NZ_JAURUE010000001.1"/>
</dbReference>
<dbReference type="Pfam" id="PF01494">
    <property type="entry name" value="FAD_binding_3"/>
    <property type="match status" value="1"/>
</dbReference>
<feature type="region of interest" description="Disordered" evidence="2">
    <location>
        <begin position="1"/>
        <end position="37"/>
    </location>
</feature>
<name>A0ABT9KT25_9ACTN</name>
<accession>A0ABT9KT25</accession>
<gene>
    <name evidence="4" type="ORF">JOF35_003875</name>
</gene>
<keyword evidence="5" id="KW-1185">Reference proteome</keyword>
<dbReference type="SUPFAM" id="SSF51905">
    <property type="entry name" value="FAD/NAD(P)-binding domain"/>
    <property type="match status" value="1"/>
</dbReference>
<evidence type="ECO:0000313" key="4">
    <source>
        <dbReference type="EMBL" id="MDP9611598.1"/>
    </source>
</evidence>
<dbReference type="PANTHER" id="PTHR43476:SF3">
    <property type="entry name" value="FAD-BINDING MONOOXYGENASE"/>
    <property type="match status" value="1"/>
</dbReference>
<dbReference type="InterPro" id="IPR050631">
    <property type="entry name" value="PheA/TfdB_FAD_monoxygenase"/>
</dbReference>
<protein>
    <submittedName>
        <fullName evidence="4">Flavoprotein hydroxylase</fullName>
    </submittedName>
</protein>
<feature type="domain" description="FAD-binding" evidence="3">
    <location>
        <begin position="43"/>
        <end position="382"/>
    </location>
</feature>
<evidence type="ECO:0000259" key="3">
    <source>
        <dbReference type="Pfam" id="PF01494"/>
    </source>
</evidence>
<dbReference type="Gene3D" id="3.50.50.60">
    <property type="entry name" value="FAD/NAD(P)-binding domain"/>
    <property type="match status" value="1"/>
</dbReference>
<proteinExistence type="predicted"/>
<dbReference type="Gene3D" id="3.30.70.2450">
    <property type="match status" value="1"/>
</dbReference>
<evidence type="ECO:0000256" key="2">
    <source>
        <dbReference type="SAM" id="MobiDB-lite"/>
    </source>
</evidence>
<dbReference type="InterPro" id="IPR002938">
    <property type="entry name" value="FAD-bd"/>
</dbReference>
<dbReference type="NCBIfam" id="NF004829">
    <property type="entry name" value="PRK06183.1-3"/>
    <property type="match status" value="1"/>
</dbReference>
<dbReference type="PRINTS" id="PR00420">
    <property type="entry name" value="RNGMNOXGNASE"/>
</dbReference>
<dbReference type="Proteomes" id="UP001234880">
    <property type="component" value="Unassembled WGS sequence"/>
</dbReference>
<dbReference type="PANTHER" id="PTHR43476">
    <property type="entry name" value="3-(3-HYDROXY-PHENYL)PROPIONATE/3-HYDROXYCINNAMIC ACID HYDROXYLASE"/>
    <property type="match status" value="1"/>
</dbReference>
<feature type="compositionally biased region" description="Low complexity" evidence="2">
    <location>
        <begin position="25"/>
        <end position="37"/>
    </location>
</feature>